<reference evidence="1" key="1">
    <citation type="submission" date="2020-01" db="EMBL/GenBank/DDBJ databases">
        <authorList>
            <person name="Meier V. D."/>
            <person name="Meier V D."/>
        </authorList>
    </citation>
    <scope>NUCLEOTIDE SEQUENCE</scope>
    <source>
        <strain evidence="1">HLG_WM_MAG_09</strain>
    </source>
</reference>
<evidence type="ECO:0008006" key="2">
    <source>
        <dbReference type="Google" id="ProtNLM"/>
    </source>
</evidence>
<evidence type="ECO:0000313" key="1">
    <source>
        <dbReference type="EMBL" id="CAA6825513.1"/>
    </source>
</evidence>
<gene>
    <name evidence="1" type="ORF">HELGO_WM45161</name>
</gene>
<protein>
    <recommendedName>
        <fullName evidence="2">Type III-B CRISPR module RAMP protein Cmr1</fullName>
    </recommendedName>
</protein>
<name>A0A6S6U9U3_9GAMM</name>
<dbReference type="AlphaFoldDB" id="A0A6S6U9U3"/>
<organism evidence="1">
    <name type="scientific">uncultured Thiotrichaceae bacterium</name>
    <dbReference type="NCBI Taxonomy" id="298394"/>
    <lineage>
        <taxon>Bacteria</taxon>
        <taxon>Pseudomonadati</taxon>
        <taxon>Pseudomonadota</taxon>
        <taxon>Gammaproteobacteria</taxon>
        <taxon>Thiotrichales</taxon>
        <taxon>Thiotrichaceae</taxon>
        <taxon>environmental samples</taxon>
    </lineage>
</organism>
<sequence length="60" mass="6642">MPEKITARFRITTPMFIGDAHQQARGISPAAVRGALRCWWRGLGWGRLRNGQCATDACAL</sequence>
<accession>A0A6S6U9U3</accession>
<proteinExistence type="predicted"/>
<dbReference type="EMBL" id="CACVAT010000410">
    <property type="protein sequence ID" value="CAA6825513.1"/>
    <property type="molecule type" value="Genomic_DNA"/>
</dbReference>